<evidence type="ECO:0000256" key="1">
    <source>
        <dbReference type="ARBA" id="ARBA00004496"/>
    </source>
</evidence>
<gene>
    <name evidence="9" type="ORF">MATL_G00031760</name>
</gene>
<evidence type="ECO:0000259" key="7">
    <source>
        <dbReference type="Pfam" id="PF17045"/>
    </source>
</evidence>
<accession>A0A9D3QCZ2</accession>
<dbReference type="InterPro" id="IPR057656">
    <property type="entry name" value="CEP63/Deup1_CC"/>
</dbReference>
<feature type="compositionally biased region" description="Low complexity" evidence="6">
    <location>
        <begin position="585"/>
        <end position="618"/>
    </location>
</feature>
<evidence type="ECO:0000259" key="8">
    <source>
        <dbReference type="Pfam" id="PF25771"/>
    </source>
</evidence>
<evidence type="ECO:0000256" key="3">
    <source>
        <dbReference type="ARBA" id="ARBA00022490"/>
    </source>
</evidence>
<sequence>MEAFLGTLQDHDVSSVLTSCEPELLELMRQIDIMVAHKRTEWEAEMGVLEGKLQKSEEELQSAKDQLQTKHTEVSVLHQQLEEMQTERQEMMTKYEEQLQHVREELSRLKRSYEKLQRKQLKEAREGAKSREEDRTELTRLTSKIEEFRQRSVEWEQQRVQYQKQVASLEAQRKALAEQFQLMQQHSQARGRELEQSGQASQLEVQLLRGQLERAQDTLRAQDLQLERLTLLQEELGDSQRERQVSNTVLSEEKAELLATLNTQDEFVRDSGLQLHQLRSELARMTQALQAKEHVIKSLEECLRNKGVSAGLAPLRQELEKTVTQLHSSRACEGHLKAEVARLRNSLESLQGSNESLVKKPQELKDLEEEHSRSLQEVKKLKDELQRMEQTRRGETDGMRKEVSQLTNELHQRDITIATLSGSASSIERQLRAEVKRAERRVAELKVTQVQLETMKIENQHLTDMLERLESRSPQKGDSSLASLRDSYVSSMSSLEQENQQLRQELGEVRARLEAYTKTWQEKLQRALLQNQDKLSQLRLAEERKIEEIQRKHREEMLAMEMKKQESAARYEEEIQRLRRQVEAPPQSSPDMPDSQPLASRSHSAKPASSGSSSSSSSCEAKKIPKEDPSLLAAAPDGNEGCCSDSSLAESLHLLGREVLSPQVSEGTSPMNSVASRFLEEETLRSRELLQRLDAHIHEMKEDSSKTIMKCLQECTGSPSD</sequence>
<evidence type="ECO:0000256" key="4">
    <source>
        <dbReference type="ARBA" id="ARBA00023054"/>
    </source>
</evidence>
<dbReference type="OrthoDB" id="10007333at2759"/>
<feature type="region of interest" description="Disordered" evidence="6">
    <location>
        <begin position="352"/>
        <end position="372"/>
    </location>
</feature>
<feature type="domain" description="CEP63/Deup1 CEP152 binding coiled coil" evidence="8">
    <location>
        <begin position="676"/>
        <end position="711"/>
    </location>
</feature>
<name>A0A9D3QCZ2_MEGAT</name>
<dbReference type="PANTHER" id="PTHR18875">
    <property type="entry name" value="SARCOMA ANTIGEN NY-SAR-24/CYTOSKELETAL PROTEIN SOJO"/>
    <property type="match status" value="1"/>
</dbReference>
<evidence type="ECO:0000256" key="2">
    <source>
        <dbReference type="ARBA" id="ARBA00007181"/>
    </source>
</evidence>
<feature type="domain" description="CEP63/Deup1 N-terminal" evidence="7">
    <location>
        <begin position="17"/>
        <end position="293"/>
    </location>
</feature>
<dbReference type="InterPro" id="IPR031470">
    <property type="entry name" value="CEP63/Deup1_N"/>
</dbReference>
<evidence type="ECO:0008006" key="11">
    <source>
        <dbReference type="Google" id="ProtNLM"/>
    </source>
</evidence>
<dbReference type="GO" id="GO:0007099">
    <property type="term" value="P:centriole replication"/>
    <property type="evidence" value="ECO:0007669"/>
    <property type="project" value="TreeGrafter"/>
</dbReference>
<dbReference type="Pfam" id="PF25771">
    <property type="entry name" value="CC_CEP152-bind"/>
    <property type="match status" value="1"/>
</dbReference>
<dbReference type="PANTHER" id="PTHR18875:SF3">
    <property type="entry name" value="CENTROSOMAL PROTEIN OF 63 KDA"/>
    <property type="match status" value="1"/>
</dbReference>
<feature type="coiled-coil region" evidence="5">
    <location>
        <begin position="39"/>
        <end position="232"/>
    </location>
</feature>
<evidence type="ECO:0000313" key="9">
    <source>
        <dbReference type="EMBL" id="KAG7488201.1"/>
    </source>
</evidence>
<comment type="subcellular location">
    <subcellularLocation>
        <location evidence="1">Cytoplasm</location>
    </subcellularLocation>
</comment>
<comment type="caution">
    <text evidence="9">The sequence shown here is derived from an EMBL/GenBank/DDBJ whole genome shotgun (WGS) entry which is preliminary data.</text>
</comment>
<dbReference type="EMBL" id="JAFDVH010000002">
    <property type="protein sequence ID" value="KAG7488201.1"/>
    <property type="molecule type" value="Genomic_DNA"/>
</dbReference>
<keyword evidence="10" id="KW-1185">Reference proteome</keyword>
<evidence type="ECO:0000256" key="6">
    <source>
        <dbReference type="SAM" id="MobiDB-lite"/>
    </source>
</evidence>
<keyword evidence="4 5" id="KW-0175">Coiled coil</keyword>
<keyword evidence="3" id="KW-0963">Cytoplasm</keyword>
<dbReference type="GO" id="GO:0005737">
    <property type="term" value="C:cytoplasm"/>
    <property type="evidence" value="ECO:0007669"/>
    <property type="project" value="UniProtKB-SubCell"/>
</dbReference>
<dbReference type="Pfam" id="PF17045">
    <property type="entry name" value="CEP63"/>
    <property type="match status" value="1"/>
</dbReference>
<dbReference type="Proteomes" id="UP001046870">
    <property type="component" value="Chromosome 2"/>
</dbReference>
<reference evidence="9" key="1">
    <citation type="submission" date="2021-01" db="EMBL/GenBank/DDBJ databases">
        <authorList>
            <person name="Zahm M."/>
            <person name="Roques C."/>
            <person name="Cabau C."/>
            <person name="Klopp C."/>
            <person name="Donnadieu C."/>
            <person name="Jouanno E."/>
            <person name="Lampietro C."/>
            <person name="Louis A."/>
            <person name="Herpin A."/>
            <person name="Echchiki A."/>
            <person name="Berthelot C."/>
            <person name="Parey E."/>
            <person name="Roest-Crollius H."/>
            <person name="Braasch I."/>
            <person name="Postlethwait J."/>
            <person name="Bobe J."/>
            <person name="Montfort J."/>
            <person name="Bouchez O."/>
            <person name="Begum T."/>
            <person name="Mejri S."/>
            <person name="Adams A."/>
            <person name="Chen W.-J."/>
            <person name="Guiguen Y."/>
        </authorList>
    </citation>
    <scope>NUCLEOTIDE SEQUENCE</scope>
    <source>
        <strain evidence="9">YG-15Mar2019-1</strain>
        <tissue evidence="9">Brain</tissue>
    </source>
</reference>
<feature type="coiled-coil region" evidence="5">
    <location>
        <begin position="428"/>
        <end position="581"/>
    </location>
</feature>
<evidence type="ECO:0000313" key="10">
    <source>
        <dbReference type="Proteomes" id="UP001046870"/>
    </source>
</evidence>
<dbReference type="GO" id="GO:0005814">
    <property type="term" value="C:centriole"/>
    <property type="evidence" value="ECO:0007669"/>
    <property type="project" value="TreeGrafter"/>
</dbReference>
<dbReference type="AlphaFoldDB" id="A0A9D3QCZ2"/>
<protein>
    <recommendedName>
        <fullName evidence="11">Centrosomal protein of 63 kDa</fullName>
    </recommendedName>
</protein>
<dbReference type="GO" id="GO:0098535">
    <property type="term" value="P:de novo centriole assembly involved in multi-ciliated epithelial cell differentiation"/>
    <property type="evidence" value="ECO:0007669"/>
    <property type="project" value="TreeGrafter"/>
</dbReference>
<feature type="region of interest" description="Disordered" evidence="6">
    <location>
        <begin position="581"/>
        <end position="624"/>
    </location>
</feature>
<feature type="compositionally biased region" description="Basic and acidic residues" evidence="6">
    <location>
        <begin position="357"/>
        <end position="372"/>
    </location>
</feature>
<evidence type="ECO:0000256" key="5">
    <source>
        <dbReference type="SAM" id="Coils"/>
    </source>
</evidence>
<proteinExistence type="inferred from homology"/>
<organism evidence="9 10">
    <name type="scientific">Megalops atlanticus</name>
    <name type="common">Tarpon</name>
    <name type="synonym">Clupea gigantea</name>
    <dbReference type="NCBI Taxonomy" id="7932"/>
    <lineage>
        <taxon>Eukaryota</taxon>
        <taxon>Metazoa</taxon>
        <taxon>Chordata</taxon>
        <taxon>Craniata</taxon>
        <taxon>Vertebrata</taxon>
        <taxon>Euteleostomi</taxon>
        <taxon>Actinopterygii</taxon>
        <taxon>Neopterygii</taxon>
        <taxon>Teleostei</taxon>
        <taxon>Elopiformes</taxon>
        <taxon>Megalopidae</taxon>
        <taxon>Megalops</taxon>
    </lineage>
</organism>
<comment type="similarity">
    <text evidence="2">Belongs to the CEP63 family.</text>
</comment>